<dbReference type="HOGENOM" id="CLU_2427857_0_0_1"/>
<feature type="chain" id="PRO_5003468928" description="RxLR effector protein" evidence="2">
    <location>
        <begin position="20"/>
        <end position="91"/>
    </location>
</feature>
<feature type="compositionally biased region" description="Basic and acidic residues" evidence="1">
    <location>
        <begin position="29"/>
        <end position="40"/>
    </location>
</feature>
<name>G4TNL7_SERID</name>
<comment type="caution">
    <text evidence="3">The sequence shown here is derived from an EMBL/GenBank/DDBJ whole genome shotgun (WGS) entry which is preliminary data.</text>
</comment>
<feature type="signal peptide" evidence="2">
    <location>
        <begin position="1"/>
        <end position="19"/>
    </location>
</feature>
<dbReference type="InParanoid" id="G4TNL7"/>
<evidence type="ECO:0000313" key="3">
    <source>
        <dbReference type="EMBL" id="CCA72910.1"/>
    </source>
</evidence>
<dbReference type="Proteomes" id="UP000007148">
    <property type="component" value="Unassembled WGS sequence"/>
</dbReference>
<evidence type="ECO:0008006" key="5">
    <source>
        <dbReference type="Google" id="ProtNLM"/>
    </source>
</evidence>
<proteinExistence type="predicted"/>
<dbReference type="AlphaFoldDB" id="G4TNL7"/>
<protein>
    <recommendedName>
        <fullName evidence="5">RxLR effector protein</fullName>
    </recommendedName>
</protein>
<accession>G4TNL7</accession>
<keyword evidence="2" id="KW-0732">Signal</keyword>
<dbReference type="EMBL" id="CAFZ01000190">
    <property type="protein sequence ID" value="CCA72910.1"/>
    <property type="molecule type" value="Genomic_DNA"/>
</dbReference>
<keyword evidence="4" id="KW-1185">Reference proteome</keyword>
<sequence>MRVVFFALLFAASALGVSAAPLPTLGDQHMTEASRHEKLANRARKKFVREEGSTEESYTDDKVGVKKQMLSVTIKRPENMQKQRLIIRGKP</sequence>
<feature type="region of interest" description="Disordered" evidence="1">
    <location>
        <begin position="29"/>
        <end position="60"/>
    </location>
</feature>
<gene>
    <name evidence="3" type="ORF">PIIN_06846</name>
</gene>
<organism evidence="3 4">
    <name type="scientific">Serendipita indica (strain DSM 11827)</name>
    <name type="common">Root endophyte fungus</name>
    <name type="synonym">Piriformospora indica</name>
    <dbReference type="NCBI Taxonomy" id="1109443"/>
    <lineage>
        <taxon>Eukaryota</taxon>
        <taxon>Fungi</taxon>
        <taxon>Dikarya</taxon>
        <taxon>Basidiomycota</taxon>
        <taxon>Agaricomycotina</taxon>
        <taxon>Agaricomycetes</taxon>
        <taxon>Sebacinales</taxon>
        <taxon>Serendipitaceae</taxon>
        <taxon>Serendipita</taxon>
    </lineage>
</organism>
<evidence type="ECO:0000313" key="4">
    <source>
        <dbReference type="Proteomes" id="UP000007148"/>
    </source>
</evidence>
<reference evidence="3 4" key="1">
    <citation type="journal article" date="2011" name="PLoS Pathog.">
        <title>Endophytic Life Strategies Decoded by Genome and Transcriptome Analyses of the Mutualistic Root Symbiont Piriformospora indica.</title>
        <authorList>
            <person name="Zuccaro A."/>
            <person name="Lahrmann U."/>
            <person name="Guldener U."/>
            <person name="Langen G."/>
            <person name="Pfiffi S."/>
            <person name="Biedenkopf D."/>
            <person name="Wong P."/>
            <person name="Samans B."/>
            <person name="Grimm C."/>
            <person name="Basiewicz M."/>
            <person name="Murat C."/>
            <person name="Martin F."/>
            <person name="Kogel K.H."/>
        </authorList>
    </citation>
    <scope>NUCLEOTIDE SEQUENCE [LARGE SCALE GENOMIC DNA]</scope>
    <source>
        <strain evidence="3 4">DSM 11827</strain>
    </source>
</reference>
<evidence type="ECO:0000256" key="2">
    <source>
        <dbReference type="SAM" id="SignalP"/>
    </source>
</evidence>
<evidence type="ECO:0000256" key="1">
    <source>
        <dbReference type="SAM" id="MobiDB-lite"/>
    </source>
</evidence>